<organism evidence="2 3">
    <name type="scientific">Candidatus Thiomargarita nelsonii</name>
    <dbReference type="NCBI Taxonomy" id="1003181"/>
    <lineage>
        <taxon>Bacteria</taxon>
        <taxon>Pseudomonadati</taxon>
        <taxon>Pseudomonadota</taxon>
        <taxon>Gammaproteobacteria</taxon>
        <taxon>Thiotrichales</taxon>
        <taxon>Thiotrichaceae</taxon>
        <taxon>Thiomargarita</taxon>
    </lineage>
</organism>
<accession>A0A0A6PBU0</accession>
<comment type="caution">
    <text evidence="2">The sequence shown here is derived from an EMBL/GenBank/DDBJ whole genome shotgun (WGS) entry which is preliminary data.</text>
</comment>
<gene>
    <name evidence="2" type="ORF">PN36_20805</name>
</gene>
<proteinExistence type="predicted"/>
<feature type="region of interest" description="Disordered" evidence="1">
    <location>
        <begin position="1"/>
        <end position="30"/>
    </location>
</feature>
<evidence type="ECO:0000256" key="1">
    <source>
        <dbReference type="SAM" id="MobiDB-lite"/>
    </source>
</evidence>
<protein>
    <submittedName>
        <fullName evidence="2">Uncharacterized protein</fullName>
    </submittedName>
</protein>
<name>A0A0A6PBU0_9GAMM</name>
<evidence type="ECO:0000313" key="3">
    <source>
        <dbReference type="Proteomes" id="UP000030428"/>
    </source>
</evidence>
<dbReference type="EMBL" id="JSZA02000091">
    <property type="protein sequence ID" value="KHD07812.1"/>
    <property type="molecule type" value="Genomic_DNA"/>
</dbReference>
<keyword evidence="3" id="KW-1185">Reference proteome</keyword>
<dbReference type="AlphaFoldDB" id="A0A0A6PBU0"/>
<dbReference type="Proteomes" id="UP000030428">
    <property type="component" value="Unassembled WGS sequence"/>
</dbReference>
<reference evidence="2 3" key="1">
    <citation type="journal article" date="2016" name="Front. Microbiol.">
        <title>Single-Cell (Meta-)Genomics of a Dimorphic Candidatus Thiomargarita nelsonii Reveals Genomic Plasticity.</title>
        <authorList>
            <person name="Flood B.E."/>
            <person name="Fliss P."/>
            <person name="Jones D.S."/>
            <person name="Dick G.J."/>
            <person name="Jain S."/>
            <person name="Kaster A.K."/>
            <person name="Winkel M."/>
            <person name="Mussmann M."/>
            <person name="Bailey J."/>
        </authorList>
    </citation>
    <scope>NUCLEOTIDE SEQUENCE [LARGE SCALE GENOMIC DNA]</scope>
    <source>
        <strain evidence="2">Hydrate Ridge</strain>
    </source>
</reference>
<sequence>MDQNTDLPEAESKGNHSSRPQRKIRSKTSQLKIDETIKVETKKVPEGSIFKGYQDYIVQDLIIKTHNTKYQLERWQTPDGTYIISPAPIKGHFGPTLESFIVHQYYNQHVTQPLLLEQLKELTVEISAGYQ</sequence>
<evidence type="ECO:0000313" key="2">
    <source>
        <dbReference type="EMBL" id="KHD07812.1"/>
    </source>
</evidence>